<gene>
    <name evidence="1" type="ORF">ISP17_09805</name>
</gene>
<comment type="caution">
    <text evidence="1">The sequence shown here is derived from an EMBL/GenBank/DDBJ whole genome shotgun (WGS) entry which is preliminary data.</text>
</comment>
<keyword evidence="2" id="KW-1185">Reference proteome</keyword>
<dbReference type="EMBL" id="JADIKM010000002">
    <property type="protein sequence ID" value="MFK2904261.1"/>
    <property type="molecule type" value="Genomic_DNA"/>
</dbReference>
<sequence>MSTWTDAKQKRTDRRNEGANCTVVPALVTQFDTAMKTTLGQAANNTNNTYVIAYLASQNVYMAVGIPVPNRATLVQTLNTNLRPNPLLTEETVLWLTRETNLHAEMAVVNHVCATYGLGKGNLGGDLTICCTGKGCCADCCGWMTRYRIDHGPVCNAEGSQQGWKHPLTGATFRGNGNEFTYQKPSKYQGSATSLNKDPKRI</sequence>
<protein>
    <submittedName>
        <fullName evidence="1">Uncharacterized protein</fullName>
    </submittedName>
</protein>
<dbReference type="Proteomes" id="UP001620460">
    <property type="component" value="Unassembled WGS sequence"/>
</dbReference>
<evidence type="ECO:0000313" key="1">
    <source>
        <dbReference type="EMBL" id="MFK2904261.1"/>
    </source>
</evidence>
<organism evidence="1 2">
    <name type="scientific">Dyella ginsengisoli</name>
    <dbReference type="NCBI Taxonomy" id="363848"/>
    <lineage>
        <taxon>Bacteria</taxon>
        <taxon>Pseudomonadati</taxon>
        <taxon>Pseudomonadota</taxon>
        <taxon>Gammaproteobacteria</taxon>
        <taxon>Lysobacterales</taxon>
        <taxon>Rhodanobacteraceae</taxon>
        <taxon>Dyella</taxon>
    </lineage>
</organism>
<dbReference type="RefSeq" id="WP_404632571.1">
    <property type="nucleotide sequence ID" value="NZ_JADIKM010000002.1"/>
</dbReference>
<accession>A0ABW8JSY6</accession>
<evidence type="ECO:0000313" key="2">
    <source>
        <dbReference type="Proteomes" id="UP001620460"/>
    </source>
</evidence>
<reference evidence="1 2" key="1">
    <citation type="submission" date="2020-10" db="EMBL/GenBank/DDBJ databases">
        <title>Phylogeny of dyella-like bacteria.</title>
        <authorList>
            <person name="Fu J."/>
        </authorList>
    </citation>
    <scope>NUCLEOTIDE SEQUENCE [LARGE SCALE GENOMIC DNA]</scope>
    <source>
        <strain evidence="1 2">Gsoil3046</strain>
    </source>
</reference>
<name>A0ABW8JSY6_9GAMM</name>
<proteinExistence type="predicted"/>